<accession>A0ABS5VM87</accession>
<organism evidence="1 2">
    <name type="scientific">Chryseosolibacter indicus</name>
    <dbReference type="NCBI Taxonomy" id="2782351"/>
    <lineage>
        <taxon>Bacteria</taxon>
        <taxon>Pseudomonadati</taxon>
        <taxon>Bacteroidota</taxon>
        <taxon>Cytophagia</taxon>
        <taxon>Cytophagales</taxon>
        <taxon>Chryseotaleaceae</taxon>
        <taxon>Chryseosolibacter</taxon>
    </lineage>
</organism>
<dbReference type="Gene3D" id="1.25.40.10">
    <property type="entry name" value="Tetratricopeptide repeat domain"/>
    <property type="match status" value="2"/>
</dbReference>
<keyword evidence="2" id="KW-1185">Reference proteome</keyword>
<dbReference type="InterPro" id="IPR019734">
    <property type="entry name" value="TPR_rpt"/>
</dbReference>
<comment type="caution">
    <text evidence="1">The sequence shown here is derived from an EMBL/GenBank/DDBJ whole genome shotgun (WGS) entry which is preliminary data.</text>
</comment>
<proteinExistence type="predicted"/>
<dbReference type="RefSeq" id="WP_254152536.1">
    <property type="nucleotide sequence ID" value="NZ_JAHESD010000006.1"/>
</dbReference>
<sequence length="478" mass="54554">MACLFLCVSYSIKANDLTLDGNNEKAYKHVLNLEVEEARTLLQDPKTIADFYILSLAESLELLVTEDASVFDVYEDRFESRLDKKIKGTEAAHQFLQAEMRLQWAFVYLKFGHEFDAALSLREAYKIAEECQKKYPSYLPILKTMGLLEVIVGAVPEKYNWVLSLMGLKGSIANGLHDLSTLKESDSPLAFEADLLHALIQGFIFQKPEAALNEVKFLLDKRTDNRLLNFLGGALYLKNSDSELANILLTRVSQSRKGIPVYYADYLIGETLLHKADYARAISSYKWFIRNYKGQNYIKDAYYKIALCNWLAGNKSEALMAFQEAKIKGKESSEADKYAARSLADNELPHVKLSKVRYSTDGGYYAEAQQQLISITEAEIPSQRDKTEYRYRKARLAHKQNQLDSAKAFYKQTIEVAGNEPWYFAPNSCLQLGYIAMSENRLEDAKSHFKRTLEYKKHEYKNSIDAKAKSALAQIPRK</sequence>
<dbReference type="Proteomes" id="UP000772618">
    <property type="component" value="Unassembled WGS sequence"/>
</dbReference>
<evidence type="ECO:0000313" key="2">
    <source>
        <dbReference type="Proteomes" id="UP000772618"/>
    </source>
</evidence>
<evidence type="ECO:0000313" key="1">
    <source>
        <dbReference type="EMBL" id="MBT1702568.1"/>
    </source>
</evidence>
<protein>
    <recommendedName>
        <fullName evidence="3">Tetratricopeptide repeat protein</fullName>
    </recommendedName>
</protein>
<dbReference type="SMART" id="SM00028">
    <property type="entry name" value="TPR"/>
    <property type="match status" value="4"/>
</dbReference>
<gene>
    <name evidence="1" type="ORF">KK060_04705</name>
</gene>
<dbReference type="InterPro" id="IPR011990">
    <property type="entry name" value="TPR-like_helical_dom_sf"/>
</dbReference>
<evidence type="ECO:0008006" key="3">
    <source>
        <dbReference type="Google" id="ProtNLM"/>
    </source>
</evidence>
<dbReference type="EMBL" id="JAHESD010000006">
    <property type="protein sequence ID" value="MBT1702568.1"/>
    <property type="molecule type" value="Genomic_DNA"/>
</dbReference>
<dbReference type="SUPFAM" id="SSF48452">
    <property type="entry name" value="TPR-like"/>
    <property type="match status" value="1"/>
</dbReference>
<dbReference type="Pfam" id="PF13432">
    <property type="entry name" value="TPR_16"/>
    <property type="match status" value="1"/>
</dbReference>
<name>A0ABS5VM87_9BACT</name>
<reference evidence="1 2" key="1">
    <citation type="submission" date="2021-05" db="EMBL/GenBank/DDBJ databases">
        <title>A Polyphasic approach of four new species of the genus Ohtaekwangia: Ohtaekwangia histidinii sp. nov., Ohtaekwangia cretensis sp. nov., Ohtaekwangia indiensis sp. nov., Ohtaekwangia reichenbachii sp. nov. from diverse environment.</title>
        <authorList>
            <person name="Octaviana S."/>
        </authorList>
    </citation>
    <scope>NUCLEOTIDE SEQUENCE [LARGE SCALE GENOMIC DNA]</scope>
    <source>
        <strain evidence="1 2">PWU20</strain>
    </source>
</reference>
<dbReference type="Pfam" id="PF13181">
    <property type="entry name" value="TPR_8"/>
    <property type="match status" value="1"/>
</dbReference>